<dbReference type="GO" id="GO:0002098">
    <property type="term" value="P:tRNA wobble uridine modification"/>
    <property type="evidence" value="ECO:0007669"/>
    <property type="project" value="TreeGrafter"/>
</dbReference>
<dbReference type="Pfam" id="PF11891">
    <property type="entry name" value="RETICULATA-like"/>
    <property type="match status" value="1"/>
</dbReference>
<dbReference type="InterPro" id="IPR029063">
    <property type="entry name" value="SAM-dependent_MTases_sf"/>
</dbReference>
<keyword evidence="8" id="KW-0808">Transferase</keyword>
<evidence type="ECO:0000256" key="7">
    <source>
        <dbReference type="ARBA" id="ARBA00022640"/>
    </source>
</evidence>
<keyword evidence="9 16" id="KW-0812">Transmembrane</keyword>
<evidence type="ECO:0000256" key="10">
    <source>
        <dbReference type="ARBA" id="ARBA00022833"/>
    </source>
</evidence>
<feature type="domain" description="Fe2OG dioxygenase" evidence="18">
    <location>
        <begin position="77"/>
        <end position="179"/>
    </location>
</feature>
<evidence type="ECO:0000256" key="15">
    <source>
        <dbReference type="SAM" id="MobiDB-lite"/>
    </source>
</evidence>
<dbReference type="PROSITE" id="PS51180">
    <property type="entry name" value="BRO1"/>
    <property type="match status" value="1"/>
</dbReference>
<protein>
    <recommendedName>
        <fullName evidence="21">Fe2OG dioxygenase domain-containing protein</fullName>
    </recommendedName>
</protein>
<dbReference type="InterPro" id="IPR037151">
    <property type="entry name" value="AlkB-like_sf"/>
</dbReference>
<feature type="transmembrane region" description="Helical" evidence="16">
    <location>
        <begin position="913"/>
        <end position="937"/>
    </location>
</feature>
<comment type="similarity">
    <text evidence="4">Belongs to the RETICULATA family.</text>
</comment>
<evidence type="ECO:0000259" key="18">
    <source>
        <dbReference type="PROSITE" id="PS51471"/>
    </source>
</evidence>
<dbReference type="InterPro" id="IPR021825">
    <property type="entry name" value="RETICULATA-related"/>
</dbReference>
<evidence type="ECO:0000256" key="3">
    <source>
        <dbReference type="ARBA" id="ARBA00007879"/>
    </source>
</evidence>
<evidence type="ECO:0000256" key="16">
    <source>
        <dbReference type="SAM" id="Phobius"/>
    </source>
</evidence>
<dbReference type="Gene3D" id="3.40.50.150">
    <property type="entry name" value="Vaccinia Virus protein VP39"/>
    <property type="match status" value="1"/>
</dbReference>
<dbReference type="InterPro" id="IPR027450">
    <property type="entry name" value="AlkB-like"/>
</dbReference>
<accession>A0A3M7KXQ8</accession>
<evidence type="ECO:0000313" key="19">
    <source>
        <dbReference type="EMBL" id="RMZ55301.1"/>
    </source>
</evidence>
<keyword evidence="14 16" id="KW-0472">Membrane</keyword>
<dbReference type="InterPro" id="IPR004328">
    <property type="entry name" value="BRO1_dom"/>
</dbReference>
<dbReference type="PANTHER" id="PTHR13069">
    <property type="entry name" value="ALKYLATED DNA REPAIR PROTEIN ALKB HOMOLOG 8"/>
    <property type="match status" value="1"/>
</dbReference>
<feature type="region of interest" description="Disordered" evidence="15">
    <location>
        <begin position="807"/>
        <end position="832"/>
    </location>
</feature>
<proteinExistence type="inferred from homology"/>
<evidence type="ECO:0000313" key="20">
    <source>
        <dbReference type="Proteomes" id="UP000279271"/>
    </source>
</evidence>
<dbReference type="InterPro" id="IPR005123">
    <property type="entry name" value="Oxoglu/Fe-dep_dioxygenase_dom"/>
</dbReference>
<dbReference type="GO" id="GO:0009507">
    <property type="term" value="C:chloroplast"/>
    <property type="evidence" value="ECO:0007669"/>
    <property type="project" value="UniProtKB-SubCell"/>
</dbReference>
<evidence type="ECO:0000256" key="4">
    <source>
        <dbReference type="ARBA" id="ARBA00010793"/>
    </source>
</evidence>
<dbReference type="Proteomes" id="UP000279271">
    <property type="component" value="Unassembled WGS sequence"/>
</dbReference>
<feature type="domain" description="BRO1" evidence="17">
    <location>
        <begin position="483"/>
        <end position="929"/>
    </location>
</feature>
<evidence type="ECO:0000256" key="5">
    <source>
        <dbReference type="ARBA" id="ARBA00022528"/>
    </source>
</evidence>
<evidence type="ECO:0000256" key="13">
    <source>
        <dbReference type="ARBA" id="ARBA00022989"/>
    </source>
</evidence>
<comment type="similarity">
    <text evidence="3">Belongs to the alkB family.</text>
</comment>
<evidence type="ECO:0000256" key="1">
    <source>
        <dbReference type="ARBA" id="ARBA00004141"/>
    </source>
</evidence>
<dbReference type="GO" id="GO:0106335">
    <property type="term" value="F:tRNA (5-carboxymethyluridine(34)-5-O)-methyltransferase activity"/>
    <property type="evidence" value="ECO:0007669"/>
    <property type="project" value="TreeGrafter"/>
</dbReference>
<comment type="subcellular location">
    <subcellularLocation>
        <location evidence="1">Membrane</location>
        <topology evidence="1">Multi-pass membrane protein</topology>
    </subcellularLocation>
    <subcellularLocation>
        <location evidence="2">Plastid</location>
        <location evidence="2">Chloroplast</location>
    </subcellularLocation>
</comment>
<keyword evidence="12" id="KW-0809">Transit peptide</keyword>
<keyword evidence="13 16" id="KW-1133">Transmembrane helix</keyword>
<dbReference type="SUPFAM" id="SSF53335">
    <property type="entry name" value="S-adenosyl-L-methionine-dependent methyltransferases"/>
    <property type="match status" value="1"/>
</dbReference>
<evidence type="ECO:0000256" key="8">
    <source>
        <dbReference type="ARBA" id="ARBA00022679"/>
    </source>
</evidence>
<evidence type="ECO:0000256" key="6">
    <source>
        <dbReference type="ARBA" id="ARBA00022603"/>
    </source>
</evidence>
<evidence type="ECO:0000256" key="2">
    <source>
        <dbReference type="ARBA" id="ARBA00004229"/>
    </source>
</evidence>
<dbReference type="PANTHER" id="PTHR13069:SF21">
    <property type="entry name" value="ALKYLATED DNA REPAIR PROTEIN ALKB HOMOLOG 8"/>
    <property type="match status" value="1"/>
</dbReference>
<evidence type="ECO:0000256" key="14">
    <source>
        <dbReference type="ARBA" id="ARBA00023136"/>
    </source>
</evidence>
<gene>
    <name evidence="19" type="ORF">APUTEX25_003439</name>
</gene>
<keyword evidence="6" id="KW-0489">Methyltransferase</keyword>
<dbReference type="Pfam" id="PF03097">
    <property type="entry name" value="BRO1"/>
    <property type="match status" value="1"/>
</dbReference>
<evidence type="ECO:0000259" key="17">
    <source>
        <dbReference type="PROSITE" id="PS51180"/>
    </source>
</evidence>
<dbReference type="GO" id="GO:0008757">
    <property type="term" value="F:S-adenosylmethionine-dependent methyltransferase activity"/>
    <property type="evidence" value="ECO:0007669"/>
    <property type="project" value="InterPro"/>
</dbReference>
<dbReference type="Gene3D" id="1.25.40.280">
    <property type="entry name" value="alix/aip1 like domains"/>
    <property type="match status" value="1"/>
</dbReference>
<keyword evidence="11" id="KW-0694">RNA-binding</keyword>
<dbReference type="SMART" id="SM01041">
    <property type="entry name" value="BRO1"/>
    <property type="match status" value="1"/>
</dbReference>
<dbReference type="EMBL" id="QOKY01000166">
    <property type="protein sequence ID" value="RMZ55301.1"/>
    <property type="molecule type" value="Genomic_DNA"/>
</dbReference>
<evidence type="ECO:0000256" key="9">
    <source>
        <dbReference type="ARBA" id="ARBA00022692"/>
    </source>
</evidence>
<dbReference type="InterPro" id="IPR051422">
    <property type="entry name" value="AlkB_tRNA_MeTrf/Diox"/>
</dbReference>
<comment type="caution">
    <text evidence="19">The sequence shown here is derived from an EMBL/GenBank/DDBJ whole genome shotgun (WGS) entry which is preliminary data.</text>
</comment>
<keyword evidence="5" id="KW-0150">Chloroplast</keyword>
<dbReference type="Pfam" id="PF13532">
    <property type="entry name" value="2OG-FeII_Oxy_2"/>
    <property type="match status" value="1"/>
</dbReference>
<dbReference type="SUPFAM" id="SSF51197">
    <property type="entry name" value="Clavaminate synthase-like"/>
    <property type="match status" value="1"/>
</dbReference>
<evidence type="ECO:0000256" key="12">
    <source>
        <dbReference type="ARBA" id="ARBA00022946"/>
    </source>
</evidence>
<dbReference type="GO" id="GO:0030488">
    <property type="term" value="P:tRNA methylation"/>
    <property type="evidence" value="ECO:0007669"/>
    <property type="project" value="TreeGrafter"/>
</dbReference>
<evidence type="ECO:0008006" key="21">
    <source>
        <dbReference type="Google" id="ProtNLM"/>
    </source>
</evidence>
<keyword evidence="10" id="KW-0862">Zinc</keyword>
<dbReference type="Pfam" id="PF08241">
    <property type="entry name" value="Methyltransf_11"/>
    <property type="match status" value="1"/>
</dbReference>
<dbReference type="GO" id="GO:0000049">
    <property type="term" value="F:tRNA binding"/>
    <property type="evidence" value="ECO:0007669"/>
    <property type="project" value="TreeGrafter"/>
</dbReference>
<name>A0A3M7KXQ8_AUXPR</name>
<dbReference type="Gene3D" id="2.60.120.590">
    <property type="entry name" value="Alpha-ketoglutarate-dependent dioxygenase AlkB-like"/>
    <property type="match status" value="1"/>
</dbReference>
<dbReference type="InterPro" id="IPR038499">
    <property type="entry name" value="BRO1_sf"/>
</dbReference>
<keyword evidence="7" id="KW-0934">Plastid</keyword>
<dbReference type="AlphaFoldDB" id="A0A3M7KXQ8"/>
<organism evidence="19 20">
    <name type="scientific">Auxenochlorella protothecoides</name>
    <name type="common">Green microalga</name>
    <name type="synonym">Chlorella protothecoides</name>
    <dbReference type="NCBI Taxonomy" id="3075"/>
    <lineage>
        <taxon>Eukaryota</taxon>
        <taxon>Viridiplantae</taxon>
        <taxon>Chlorophyta</taxon>
        <taxon>core chlorophytes</taxon>
        <taxon>Trebouxiophyceae</taxon>
        <taxon>Chlorellales</taxon>
        <taxon>Chlorellaceae</taxon>
        <taxon>Auxenochlorella</taxon>
    </lineage>
</organism>
<dbReference type="GO" id="GO:0005634">
    <property type="term" value="C:nucleus"/>
    <property type="evidence" value="ECO:0007669"/>
    <property type="project" value="TreeGrafter"/>
</dbReference>
<dbReference type="GO" id="GO:0016020">
    <property type="term" value="C:membrane"/>
    <property type="evidence" value="ECO:0007669"/>
    <property type="project" value="UniProtKB-SubCell"/>
</dbReference>
<dbReference type="PROSITE" id="PS51471">
    <property type="entry name" value="FE2OG_OXY"/>
    <property type="match status" value="1"/>
</dbReference>
<dbReference type="InterPro" id="IPR013216">
    <property type="entry name" value="Methyltransf_11"/>
</dbReference>
<reference evidence="20" key="1">
    <citation type="journal article" date="2018" name="Algal Res.">
        <title>Characterization of plant carbon substrate utilization by Auxenochlorella protothecoides.</title>
        <authorList>
            <person name="Vogler B.W."/>
            <person name="Starkenburg S.R."/>
            <person name="Sudasinghe N."/>
            <person name="Schambach J.Y."/>
            <person name="Rollin J.A."/>
            <person name="Pattathil S."/>
            <person name="Barry A.N."/>
        </authorList>
    </citation>
    <scope>NUCLEOTIDE SEQUENCE [LARGE SCALE GENOMIC DNA]</scope>
    <source>
        <strain evidence="20">UTEX 25</strain>
    </source>
</reference>
<feature type="transmembrane region" description="Helical" evidence="16">
    <location>
        <begin position="1068"/>
        <end position="1088"/>
    </location>
</feature>
<evidence type="ECO:0000256" key="11">
    <source>
        <dbReference type="ARBA" id="ARBA00022884"/>
    </source>
</evidence>
<sequence>MDLILEFVSTQEEVELLALVDAQPWEYLAKRRVQHHGMRFEYATRHVEVGAAQAPLPPALHDFVALRLAPRIPGSQALDQVTVNEYVAGVGLSPHVDTHSAFGDTLLSLSLAGPCVMVFRKEGRADVALALPPRSLLVLQGEARHAWQHYIPHRKSDMVGGEVVLRAERRVSFTFRQVRQEGDPCSCPFPDQCDSQGAGIPPTRMAAQRAQCGAGAGSTLEDDHVNGVYNAIAPHFSATRFAVWPKVREFVMALPPGALVADVGCGNGKYFGLRSDIFVLGTDRSTGLAGVASQRVSGGPMRGLQGSLRADVAAADALALPLRPACMDGVLCIAVLHHMSTVARRLALLHQLLSTLCLGGRALVTVWATEQEGMARKLEKWAPLPGSESEANDYLVPWHVPMHRAEAAAAAARPSAVLDGKKSTVCFQRYYHLFRPGELEGLVRQVPGAQLLDAFYDKDNWCVGEEVALQGGASSSDSVVIHPFLHSPLPMLPEPLDFGIELDAFIVPSRMKAGRRGLRLLTQARQDLGAELASSAALGSSMRVDVVQARYLGLLLALIGQQDAEKGGGLDPGSPFRSAARYVWRGGPRPHWASSDAILEVVAALMARSTALMRAAAAACVDAASGVRTPAAMQAYKYLLAAAGQLETAKDRLLPHLPPEDPSVAAEAAAVSALSQHCLAEAQYLTTLRAIAKGTSPTLIASLAAEAASLYAASSEALAQAGAVAPKLGRYAEYRAGTLRALSLTFMALVQWRSPGGPGGARATAAEALRVWAAAKAAATAYDAAEPRTLNLDHRRSDEVVQGILEDTARRVSKNGVDGSPGTPSAAPAMPGGQRLVAAAPYSLPPPDVTFASDVAGWTAGSAGVGAKQDGIAASTAPAGTSTCRAGAPAAQPPPPLIGTSPRPDASPSCGRWLLFCIAAPLFALVSLVGMLVWLLLLPFKLLCLPCGCAAQLAASVVEGLVKLPLRGMLWASGKPSQAPLASTGGGGYAGNGGGAGYGGSGGSSWGDEGSNQPEPEKRVLWKGWSDRVAADPQFTYKVAVEQILGVGSAVIGDMASRPNWGLDELDFVFATLVVGSIVNFALMYLLAPTGAGGTAAGASLVTKLFSDHYLKAWGAPGGHMFEPGFAVTARLVNFLYKGTIFAGIGMAAGLGGTFLSNGLLALRCKLDPSYVNKNTPPNVVANAACWAGHMGFSSNLRYQILNGFDMLVQPAIPSGIFRILTSVIRAGNNVAGGMSFVLLAKIFGVQKAAGAEDVADNVEKNVEKLA</sequence>
<feature type="transmembrane region" description="Helical" evidence="16">
    <location>
        <begin position="1141"/>
        <end position="1163"/>
    </location>
</feature>